<dbReference type="Proteomes" id="UP000762676">
    <property type="component" value="Unassembled WGS sequence"/>
</dbReference>
<evidence type="ECO:0000256" key="8">
    <source>
        <dbReference type="ARBA" id="ARBA00023224"/>
    </source>
</evidence>
<dbReference type="InterPro" id="IPR002455">
    <property type="entry name" value="GPCR3_GABA-B"/>
</dbReference>
<keyword evidence="3 9" id="KW-1133">Transmembrane helix</keyword>
<feature type="domain" description="G-protein coupled receptors family 3 profile" evidence="10">
    <location>
        <begin position="15"/>
        <end position="100"/>
    </location>
</feature>
<dbReference type="EMBL" id="BMAT01005893">
    <property type="protein sequence ID" value="GFS01832.1"/>
    <property type="molecule type" value="Genomic_DNA"/>
</dbReference>
<dbReference type="PROSITE" id="PS50259">
    <property type="entry name" value="G_PROTEIN_RECEP_F3_4"/>
    <property type="match status" value="1"/>
</dbReference>
<evidence type="ECO:0000313" key="11">
    <source>
        <dbReference type="EMBL" id="GFS01832.1"/>
    </source>
</evidence>
<organism evidence="11 12">
    <name type="scientific">Elysia marginata</name>
    <dbReference type="NCBI Taxonomy" id="1093978"/>
    <lineage>
        <taxon>Eukaryota</taxon>
        <taxon>Metazoa</taxon>
        <taxon>Spiralia</taxon>
        <taxon>Lophotrochozoa</taxon>
        <taxon>Mollusca</taxon>
        <taxon>Gastropoda</taxon>
        <taxon>Heterobranchia</taxon>
        <taxon>Euthyneura</taxon>
        <taxon>Panpulmonata</taxon>
        <taxon>Sacoglossa</taxon>
        <taxon>Placobranchoidea</taxon>
        <taxon>Plakobranchidae</taxon>
        <taxon>Elysia</taxon>
    </lineage>
</organism>
<dbReference type="PRINTS" id="PR01176">
    <property type="entry name" value="GABABRECEPTR"/>
</dbReference>
<keyword evidence="4" id="KW-0297">G-protein coupled receptor</keyword>
<keyword evidence="7" id="KW-0325">Glycoprotein</keyword>
<evidence type="ECO:0000256" key="6">
    <source>
        <dbReference type="ARBA" id="ARBA00023170"/>
    </source>
</evidence>
<comment type="subcellular location">
    <subcellularLocation>
        <location evidence="1">Membrane</location>
        <topology evidence="1">Multi-pass membrane protein</topology>
    </subcellularLocation>
</comment>
<evidence type="ECO:0000256" key="1">
    <source>
        <dbReference type="ARBA" id="ARBA00004141"/>
    </source>
</evidence>
<dbReference type="Pfam" id="PF00003">
    <property type="entry name" value="7tm_3"/>
    <property type="match status" value="1"/>
</dbReference>
<reference evidence="11 12" key="1">
    <citation type="journal article" date="2021" name="Elife">
        <title>Chloroplast acquisition without the gene transfer in kleptoplastic sea slugs, Plakobranchus ocellatus.</title>
        <authorList>
            <person name="Maeda T."/>
            <person name="Takahashi S."/>
            <person name="Yoshida T."/>
            <person name="Shimamura S."/>
            <person name="Takaki Y."/>
            <person name="Nagai Y."/>
            <person name="Toyoda A."/>
            <person name="Suzuki Y."/>
            <person name="Arimoto A."/>
            <person name="Ishii H."/>
            <person name="Satoh N."/>
            <person name="Nishiyama T."/>
            <person name="Hasebe M."/>
            <person name="Maruyama T."/>
            <person name="Minagawa J."/>
            <person name="Obokata J."/>
            <person name="Shigenobu S."/>
        </authorList>
    </citation>
    <scope>NUCLEOTIDE SEQUENCE [LARGE SCALE GENOMIC DNA]</scope>
</reference>
<sequence>MTFILRFVLVYWVGATLVYKGVLLFFGLFLAWETREIRVDALNDSRHIGLCVYNVAVMCTVAVPLGFILGKDNLDGGYVIKSLFVILCTTVTQCIVFLPKKDLRIRELEHTLNGSGCTGISVATTENSRTAVVGHALGGQSSEL</sequence>
<evidence type="ECO:0000313" key="12">
    <source>
        <dbReference type="Proteomes" id="UP000762676"/>
    </source>
</evidence>
<feature type="transmembrane region" description="Helical" evidence="9">
    <location>
        <begin position="6"/>
        <end position="30"/>
    </location>
</feature>
<feature type="transmembrane region" description="Helical" evidence="9">
    <location>
        <begin position="51"/>
        <end position="70"/>
    </location>
</feature>
<proteinExistence type="predicted"/>
<feature type="transmembrane region" description="Helical" evidence="9">
    <location>
        <begin position="76"/>
        <end position="98"/>
    </location>
</feature>
<dbReference type="AlphaFoldDB" id="A0AAV4HV77"/>
<evidence type="ECO:0000256" key="5">
    <source>
        <dbReference type="ARBA" id="ARBA00023136"/>
    </source>
</evidence>
<dbReference type="InterPro" id="IPR017978">
    <property type="entry name" value="GPCR_3_C"/>
</dbReference>
<keyword evidence="5 9" id="KW-0472">Membrane</keyword>
<accession>A0AAV4HV77</accession>
<dbReference type="GO" id="GO:0004965">
    <property type="term" value="F:G protein-coupled GABA receptor activity"/>
    <property type="evidence" value="ECO:0007669"/>
    <property type="project" value="InterPro"/>
</dbReference>
<evidence type="ECO:0000256" key="4">
    <source>
        <dbReference type="ARBA" id="ARBA00023040"/>
    </source>
</evidence>
<evidence type="ECO:0000256" key="7">
    <source>
        <dbReference type="ARBA" id="ARBA00023180"/>
    </source>
</evidence>
<evidence type="ECO:0000259" key="10">
    <source>
        <dbReference type="PROSITE" id="PS50259"/>
    </source>
</evidence>
<evidence type="ECO:0000256" key="9">
    <source>
        <dbReference type="SAM" id="Phobius"/>
    </source>
</evidence>
<comment type="caution">
    <text evidence="11">The sequence shown here is derived from an EMBL/GenBank/DDBJ whole genome shotgun (WGS) entry which is preliminary data.</text>
</comment>
<dbReference type="PANTHER" id="PTHR10519:SF74">
    <property type="entry name" value="GAMMA-AMINOBUTYRIC ACID TYPE B RECEPTOR SUBUNIT 2"/>
    <property type="match status" value="1"/>
</dbReference>
<evidence type="ECO:0000256" key="3">
    <source>
        <dbReference type="ARBA" id="ARBA00022989"/>
    </source>
</evidence>
<evidence type="ECO:0000256" key="2">
    <source>
        <dbReference type="ARBA" id="ARBA00022692"/>
    </source>
</evidence>
<protein>
    <submittedName>
        <fullName evidence="11">Gamma-aminobutyric acid type B receptor subunit 2-like</fullName>
    </submittedName>
</protein>
<dbReference type="PANTHER" id="PTHR10519">
    <property type="entry name" value="GABA-B RECEPTOR"/>
    <property type="match status" value="1"/>
</dbReference>
<dbReference type="GO" id="GO:0007214">
    <property type="term" value="P:gamma-aminobutyric acid signaling pathway"/>
    <property type="evidence" value="ECO:0007669"/>
    <property type="project" value="TreeGrafter"/>
</dbReference>
<name>A0AAV4HV77_9GAST</name>
<keyword evidence="12" id="KW-1185">Reference proteome</keyword>
<keyword evidence="8" id="KW-0807">Transducer</keyword>
<keyword evidence="6 11" id="KW-0675">Receptor</keyword>
<gene>
    <name evidence="11" type="ORF">ElyMa_002847800</name>
</gene>
<keyword evidence="2 9" id="KW-0812">Transmembrane</keyword>
<dbReference type="GO" id="GO:0038039">
    <property type="term" value="C:G protein-coupled receptor heterodimeric complex"/>
    <property type="evidence" value="ECO:0007669"/>
    <property type="project" value="TreeGrafter"/>
</dbReference>